<dbReference type="Gene3D" id="3.40.190.150">
    <property type="entry name" value="Bordetella uptake gene, domain 1"/>
    <property type="match status" value="1"/>
</dbReference>
<protein>
    <recommendedName>
        <fullName evidence="4">Tripartite tricarboxylate transporter substrate binding protein</fullName>
    </recommendedName>
</protein>
<evidence type="ECO:0000256" key="1">
    <source>
        <dbReference type="ARBA" id="ARBA00006987"/>
    </source>
</evidence>
<keyword evidence="2" id="KW-0732">Signal</keyword>
<proteinExistence type="inferred from homology"/>
<evidence type="ECO:0000313" key="3">
    <source>
        <dbReference type="EMBL" id="CAA2109988.1"/>
    </source>
</evidence>
<dbReference type="AlphaFoldDB" id="A0A679JHK6"/>
<evidence type="ECO:0008006" key="4">
    <source>
        <dbReference type="Google" id="ProtNLM"/>
    </source>
</evidence>
<dbReference type="InterPro" id="IPR042100">
    <property type="entry name" value="Bug_dom1"/>
</dbReference>
<dbReference type="InterPro" id="IPR006311">
    <property type="entry name" value="TAT_signal"/>
</dbReference>
<gene>
    <name evidence="3" type="ORF">VVAX_06260</name>
</gene>
<dbReference type="PANTHER" id="PTHR42928:SF5">
    <property type="entry name" value="BLR1237 PROTEIN"/>
    <property type="match status" value="1"/>
</dbReference>
<dbReference type="InterPro" id="IPR005064">
    <property type="entry name" value="BUG"/>
</dbReference>
<feature type="signal peptide" evidence="2">
    <location>
        <begin position="1"/>
        <end position="27"/>
    </location>
</feature>
<dbReference type="SUPFAM" id="SSF53850">
    <property type="entry name" value="Periplasmic binding protein-like II"/>
    <property type="match status" value="1"/>
</dbReference>
<dbReference type="PIRSF" id="PIRSF017082">
    <property type="entry name" value="YflP"/>
    <property type="match status" value="1"/>
</dbReference>
<dbReference type="Gene3D" id="3.40.190.10">
    <property type="entry name" value="Periplasmic binding protein-like II"/>
    <property type="match status" value="1"/>
</dbReference>
<dbReference type="RefSeq" id="WP_339094180.1">
    <property type="nucleotide sequence ID" value="NZ_LR743508.1"/>
</dbReference>
<comment type="similarity">
    <text evidence="1">Belongs to the UPF0065 (bug) family.</text>
</comment>
<organism evidence="3">
    <name type="scientific">Variovorax paradoxus</name>
    <dbReference type="NCBI Taxonomy" id="34073"/>
    <lineage>
        <taxon>Bacteria</taxon>
        <taxon>Pseudomonadati</taxon>
        <taxon>Pseudomonadota</taxon>
        <taxon>Betaproteobacteria</taxon>
        <taxon>Burkholderiales</taxon>
        <taxon>Comamonadaceae</taxon>
        <taxon>Variovorax</taxon>
    </lineage>
</organism>
<evidence type="ECO:0000256" key="2">
    <source>
        <dbReference type="SAM" id="SignalP"/>
    </source>
</evidence>
<sequence>MNPTRRHTLATGLALAGTAALPRFAWADAAYPGNIIKFVIPTPAGGGHDTMMRVIGQKLTEAWGQPAIVESKAGASGAIAAATVAKAPPDGYTLLVNYSALISNLVLQPTQTYKLSELAPISMLALTPIAIGVRESLNVKTLKQLVDLAKSRPGKISYGSYGPGSGGNFVGELLNMAAGIDTVHVPYKGEAPALQDLIGGQIDTAVVSLGGVSRYPGKIRALAVASPTRFPLYPDVPTFAEAGFPEVNMPGFGALFAPAGTPKPIIDKLTAEMARIVKLPDVAPKLLELGFEPAGWGPDRLSAFLAEQLALTQKLVATGRIKV</sequence>
<dbReference type="PANTHER" id="PTHR42928">
    <property type="entry name" value="TRICARBOXYLATE-BINDING PROTEIN"/>
    <property type="match status" value="1"/>
</dbReference>
<dbReference type="CDD" id="cd07012">
    <property type="entry name" value="PBP2_Bug_TTT"/>
    <property type="match status" value="1"/>
</dbReference>
<dbReference type="EMBL" id="LR743508">
    <property type="protein sequence ID" value="CAA2109988.1"/>
    <property type="molecule type" value="Genomic_DNA"/>
</dbReference>
<dbReference type="Pfam" id="PF03401">
    <property type="entry name" value="TctC"/>
    <property type="match status" value="1"/>
</dbReference>
<feature type="chain" id="PRO_5025667098" description="Tripartite tricarboxylate transporter substrate binding protein" evidence="2">
    <location>
        <begin position="28"/>
        <end position="323"/>
    </location>
</feature>
<accession>A0A679JHK6</accession>
<name>A0A679JHK6_VARPD</name>
<reference evidence="3" key="1">
    <citation type="submission" date="2019-12" db="EMBL/GenBank/DDBJ databases">
        <authorList>
            <person name="Cremers G."/>
        </authorList>
    </citation>
    <scope>NUCLEOTIDE SEQUENCE</scope>
    <source>
        <strain evidence="3">Vvax</strain>
    </source>
</reference>
<dbReference type="PROSITE" id="PS51318">
    <property type="entry name" value="TAT"/>
    <property type="match status" value="1"/>
</dbReference>